<gene>
    <name evidence="2" type="ORF">S03H2_45239</name>
</gene>
<protein>
    <recommendedName>
        <fullName evidence="1">Peptidase M15A C-terminal domain-containing protein</fullName>
    </recommendedName>
</protein>
<comment type="caution">
    <text evidence="2">The sequence shown here is derived from an EMBL/GenBank/DDBJ whole genome shotgun (WGS) entry which is preliminary data.</text>
</comment>
<dbReference type="InterPro" id="IPR013230">
    <property type="entry name" value="Peptidase_M15A_C"/>
</dbReference>
<dbReference type="SUPFAM" id="SSF55166">
    <property type="entry name" value="Hedgehog/DD-peptidase"/>
    <property type="match status" value="1"/>
</dbReference>
<dbReference type="InterPro" id="IPR009045">
    <property type="entry name" value="Zn_M74/Hedgehog-like"/>
</dbReference>
<dbReference type="AlphaFoldDB" id="X1IJI8"/>
<sequence length="120" mass="13812">MKDINDIRIDNNFILSEFQCPCCGRVILHSKLLKYLVKLRRLIQEPIYINSGYRCKEENDKVGGTKNSYHTYGMAADITVKTKSMHDLAILAESVGFKGIGLYGNFLHLDVRDYLEHWEG</sequence>
<evidence type="ECO:0000259" key="1">
    <source>
        <dbReference type="Pfam" id="PF08291"/>
    </source>
</evidence>
<proteinExistence type="predicted"/>
<evidence type="ECO:0000313" key="2">
    <source>
        <dbReference type="EMBL" id="GAH69425.1"/>
    </source>
</evidence>
<dbReference type="EMBL" id="BARU01028335">
    <property type="protein sequence ID" value="GAH69425.1"/>
    <property type="molecule type" value="Genomic_DNA"/>
</dbReference>
<reference evidence="2" key="1">
    <citation type="journal article" date="2014" name="Front. Microbiol.">
        <title>High frequency of phylogenetically diverse reductive dehalogenase-homologous genes in deep subseafloor sedimentary metagenomes.</title>
        <authorList>
            <person name="Kawai M."/>
            <person name="Futagami T."/>
            <person name="Toyoda A."/>
            <person name="Takaki Y."/>
            <person name="Nishi S."/>
            <person name="Hori S."/>
            <person name="Arai W."/>
            <person name="Tsubouchi T."/>
            <person name="Morono Y."/>
            <person name="Uchiyama I."/>
            <person name="Ito T."/>
            <person name="Fujiyama A."/>
            <person name="Inagaki F."/>
            <person name="Takami H."/>
        </authorList>
    </citation>
    <scope>NUCLEOTIDE SEQUENCE</scope>
    <source>
        <strain evidence="2">Expedition CK06-06</strain>
    </source>
</reference>
<organism evidence="2">
    <name type="scientific">marine sediment metagenome</name>
    <dbReference type="NCBI Taxonomy" id="412755"/>
    <lineage>
        <taxon>unclassified sequences</taxon>
        <taxon>metagenomes</taxon>
        <taxon>ecological metagenomes</taxon>
    </lineage>
</organism>
<name>X1IJI8_9ZZZZ</name>
<feature type="domain" description="Peptidase M15A C-terminal" evidence="1">
    <location>
        <begin position="29"/>
        <end position="110"/>
    </location>
</feature>
<dbReference type="Gene3D" id="3.30.1380.10">
    <property type="match status" value="1"/>
</dbReference>
<dbReference type="Pfam" id="PF08291">
    <property type="entry name" value="Peptidase_M15_3"/>
    <property type="match status" value="1"/>
</dbReference>
<accession>X1IJI8</accession>